<keyword evidence="8" id="KW-1278">Translocase</keyword>
<evidence type="ECO:0000256" key="13">
    <source>
        <dbReference type="SAM" id="Phobius"/>
    </source>
</evidence>
<evidence type="ECO:0000256" key="10">
    <source>
        <dbReference type="ARBA" id="ARBA00023027"/>
    </source>
</evidence>
<dbReference type="GO" id="GO:0050661">
    <property type="term" value="F:NADP binding"/>
    <property type="evidence" value="ECO:0007669"/>
    <property type="project" value="TreeGrafter"/>
</dbReference>
<protein>
    <recommendedName>
        <fullName evidence="3">proton-translocating NAD(P)(+) transhydrogenase</fullName>
        <ecNumber evidence="3">7.1.1.1</ecNumber>
    </recommendedName>
</protein>
<feature type="transmembrane region" description="Helical" evidence="13">
    <location>
        <begin position="68"/>
        <end position="92"/>
    </location>
</feature>
<dbReference type="PANTHER" id="PTHR10160:SF19">
    <property type="entry name" value="PROTON-TRANSLOCATING NAD(P)(+) TRANSHYDROGENASE"/>
    <property type="match status" value="1"/>
</dbReference>
<name>A0A494RIQ1_9CAUL</name>
<keyword evidence="16" id="KW-1185">Reference proteome</keyword>
<evidence type="ECO:0000256" key="2">
    <source>
        <dbReference type="ARBA" id="ARBA00004429"/>
    </source>
</evidence>
<proteinExistence type="predicted"/>
<organism evidence="15 16">
    <name type="scientific">Brevundimonas naejangsanensis</name>
    <dbReference type="NCBI Taxonomy" id="588932"/>
    <lineage>
        <taxon>Bacteria</taxon>
        <taxon>Pseudomonadati</taxon>
        <taxon>Pseudomonadota</taxon>
        <taxon>Alphaproteobacteria</taxon>
        <taxon>Caulobacterales</taxon>
        <taxon>Caulobacteraceae</taxon>
        <taxon>Brevundimonas</taxon>
    </lineage>
</organism>
<evidence type="ECO:0000313" key="15">
    <source>
        <dbReference type="EMBL" id="AYG95289.1"/>
    </source>
</evidence>
<dbReference type="GO" id="GO:0008750">
    <property type="term" value="F:proton-translocating NAD(P)+ transhydrogenase activity"/>
    <property type="evidence" value="ECO:0007669"/>
    <property type="project" value="UniProtKB-EC"/>
</dbReference>
<dbReference type="InterPro" id="IPR024605">
    <property type="entry name" value="NADP_transhyd_a_C"/>
</dbReference>
<evidence type="ECO:0000256" key="1">
    <source>
        <dbReference type="ARBA" id="ARBA00003943"/>
    </source>
</evidence>
<sequence length="108" mass="11395">MEHVDPTVFRLAIFVLSIFVGYYVVWSVTPALHTPLMAVTNAISSVIIVGGLIAAAAMSAQAGGPNAWIAKGAGVAAVTLASVNIFGGFMVTRRMLAMYRKKERPKAS</sequence>
<feature type="domain" description="NAD(P) transhydrogenase alpha subunit C-terminal" evidence="14">
    <location>
        <begin position="11"/>
        <end position="101"/>
    </location>
</feature>
<keyword evidence="6 13" id="KW-0812">Transmembrane</keyword>
<comment type="function">
    <text evidence="1">The transhydrogenation between NADH and NADP is coupled to respiration and ATP hydrolysis and functions as a proton pump across the membrane.</text>
</comment>
<evidence type="ECO:0000256" key="8">
    <source>
        <dbReference type="ARBA" id="ARBA00022967"/>
    </source>
</evidence>
<dbReference type="GO" id="GO:0005886">
    <property type="term" value="C:plasma membrane"/>
    <property type="evidence" value="ECO:0007669"/>
    <property type="project" value="UniProtKB-SubCell"/>
</dbReference>
<dbReference type="EMBL" id="CP032707">
    <property type="protein sequence ID" value="AYG95289.1"/>
    <property type="molecule type" value="Genomic_DNA"/>
</dbReference>
<dbReference type="EC" id="7.1.1.1" evidence="3"/>
<evidence type="ECO:0000256" key="9">
    <source>
        <dbReference type="ARBA" id="ARBA00022989"/>
    </source>
</evidence>
<evidence type="ECO:0000256" key="3">
    <source>
        <dbReference type="ARBA" id="ARBA00012943"/>
    </source>
</evidence>
<dbReference type="RefSeq" id="WP_121482436.1">
    <property type="nucleotide sequence ID" value="NZ_CP032707.1"/>
</dbReference>
<keyword evidence="4" id="KW-1003">Cell membrane</keyword>
<evidence type="ECO:0000256" key="4">
    <source>
        <dbReference type="ARBA" id="ARBA00022475"/>
    </source>
</evidence>
<keyword evidence="10" id="KW-0520">NAD</keyword>
<keyword evidence="9 13" id="KW-1133">Transmembrane helix</keyword>
<evidence type="ECO:0000256" key="11">
    <source>
        <dbReference type="ARBA" id="ARBA00023136"/>
    </source>
</evidence>
<keyword evidence="11 13" id="KW-0472">Membrane</keyword>
<accession>A0A494RIQ1</accession>
<comment type="catalytic activity">
    <reaction evidence="12">
        <text>NAD(+) + NADPH + H(+)(in) = NADH + NADP(+) + H(+)(out)</text>
        <dbReference type="Rhea" id="RHEA:47992"/>
        <dbReference type="ChEBI" id="CHEBI:15378"/>
        <dbReference type="ChEBI" id="CHEBI:57540"/>
        <dbReference type="ChEBI" id="CHEBI:57783"/>
        <dbReference type="ChEBI" id="CHEBI:57945"/>
        <dbReference type="ChEBI" id="CHEBI:58349"/>
        <dbReference type="EC" id="7.1.1.1"/>
    </reaction>
</comment>
<dbReference type="GO" id="GO:0006740">
    <property type="term" value="P:NADPH regeneration"/>
    <property type="evidence" value="ECO:0007669"/>
    <property type="project" value="TreeGrafter"/>
</dbReference>
<comment type="subcellular location">
    <subcellularLocation>
        <location evidence="2">Cell inner membrane</location>
        <topology evidence="2">Multi-pass membrane protein</topology>
    </subcellularLocation>
</comment>
<keyword evidence="7" id="KW-0521">NADP</keyword>
<evidence type="ECO:0000256" key="6">
    <source>
        <dbReference type="ARBA" id="ARBA00022692"/>
    </source>
</evidence>
<keyword evidence="5" id="KW-0997">Cell inner membrane</keyword>
<dbReference type="PANTHER" id="PTHR10160">
    <property type="entry name" value="NAD(P) TRANSHYDROGENASE"/>
    <property type="match status" value="1"/>
</dbReference>
<feature type="transmembrane region" description="Helical" evidence="13">
    <location>
        <begin position="38"/>
        <end position="62"/>
    </location>
</feature>
<feature type="transmembrane region" description="Helical" evidence="13">
    <location>
        <begin position="6"/>
        <end position="26"/>
    </location>
</feature>
<dbReference type="OrthoDB" id="9810841at2"/>
<dbReference type="Proteomes" id="UP000276984">
    <property type="component" value="Chromosome"/>
</dbReference>
<evidence type="ECO:0000259" key="14">
    <source>
        <dbReference type="Pfam" id="PF12769"/>
    </source>
</evidence>
<evidence type="ECO:0000256" key="5">
    <source>
        <dbReference type="ARBA" id="ARBA00022519"/>
    </source>
</evidence>
<reference evidence="15 16" key="1">
    <citation type="submission" date="2018-10" db="EMBL/GenBank/DDBJ databases">
        <title>Complete genome sequence of Brevundimonas naejangsanensis BRV3.</title>
        <authorList>
            <person name="Berrios L."/>
            <person name="Ely B."/>
        </authorList>
    </citation>
    <scope>NUCLEOTIDE SEQUENCE [LARGE SCALE GENOMIC DNA]</scope>
    <source>
        <strain evidence="15 16">BRV3</strain>
    </source>
</reference>
<dbReference type="AlphaFoldDB" id="A0A494RIQ1"/>
<evidence type="ECO:0000256" key="7">
    <source>
        <dbReference type="ARBA" id="ARBA00022857"/>
    </source>
</evidence>
<dbReference type="Pfam" id="PF12769">
    <property type="entry name" value="PNTB_4TM"/>
    <property type="match status" value="1"/>
</dbReference>
<evidence type="ECO:0000256" key="12">
    <source>
        <dbReference type="ARBA" id="ARBA00048202"/>
    </source>
</evidence>
<gene>
    <name evidence="15" type="ORF">D8I30_08935</name>
</gene>
<evidence type="ECO:0000313" key="16">
    <source>
        <dbReference type="Proteomes" id="UP000276984"/>
    </source>
</evidence>